<dbReference type="PROSITE" id="PS50294">
    <property type="entry name" value="WD_REPEATS_REGION"/>
    <property type="match status" value="1"/>
</dbReference>
<sequence>MTHLDELPVELIVQVFEHIPSRDLWSNVRLKLDVALPQCQVEQQDFHLAECCCAIEDEMGRWASDRLQRYVSVTGHLGTVDAIRLLETSAHKRLCITGSRDRSLIVWDVNKIAVRFS</sequence>
<organism evidence="3 4">
    <name type="scientific">Toxocara canis</name>
    <name type="common">Canine roundworm</name>
    <dbReference type="NCBI Taxonomy" id="6265"/>
    <lineage>
        <taxon>Eukaryota</taxon>
        <taxon>Metazoa</taxon>
        <taxon>Ecdysozoa</taxon>
        <taxon>Nematoda</taxon>
        <taxon>Chromadorea</taxon>
        <taxon>Rhabditida</taxon>
        <taxon>Spirurina</taxon>
        <taxon>Ascaridomorpha</taxon>
        <taxon>Ascaridoidea</taxon>
        <taxon>Toxocaridae</taxon>
        <taxon>Toxocara</taxon>
    </lineage>
</organism>
<dbReference type="SUPFAM" id="SSF50978">
    <property type="entry name" value="WD40 repeat-like"/>
    <property type="match status" value="1"/>
</dbReference>
<reference evidence="4" key="1">
    <citation type="submission" date="2016-06" db="UniProtKB">
        <authorList>
            <consortium name="WormBaseParasite"/>
        </authorList>
    </citation>
    <scope>IDENTIFICATION</scope>
</reference>
<dbReference type="PROSITE" id="PS50082">
    <property type="entry name" value="WD_REPEATS_2"/>
    <property type="match status" value="1"/>
</dbReference>
<gene>
    <name evidence="2" type="ORF">TCNE_LOCUS7066</name>
</gene>
<feature type="repeat" description="WD" evidence="1">
    <location>
        <begin position="73"/>
        <end position="110"/>
    </location>
</feature>
<accession>A0A183UEZ6</accession>
<dbReference type="PROSITE" id="PS00678">
    <property type="entry name" value="WD_REPEATS_1"/>
    <property type="match status" value="1"/>
</dbReference>
<dbReference type="EMBL" id="UYWY01019607">
    <property type="protein sequence ID" value="VDM38387.1"/>
    <property type="molecule type" value="Genomic_DNA"/>
</dbReference>
<evidence type="ECO:0000313" key="2">
    <source>
        <dbReference type="EMBL" id="VDM38387.1"/>
    </source>
</evidence>
<dbReference type="InterPro" id="IPR001680">
    <property type="entry name" value="WD40_rpt"/>
</dbReference>
<dbReference type="Proteomes" id="UP000050794">
    <property type="component" value="Unassembled WGS sequence"/>
</dbReference>
<dbReference type="AlphaFoldDB" id="A0A183UEZ6"/>
<dbReference type="InterPro" id="IPR036322">
    <property type="entry name" value="WD40_repeat_dom_sf"/>
</dbReference>
<dbReference type="InterPro" id="IPR019775">
    <property type="entry name" value="WD40_repeat_CS"/>
</dbReference>
<evidence type="ECO:0000256" key="1">
    <source>
        <dbReference type="PROSITE-ProRule" id="PRU00221"/>
    </source>
</evidence>
<evidence type="ECO:0000313" key="4">
    <source>
        <dbReference type="WBParaSite" id="TCNE_0000706601-mRNA-1"/>
    </source>
</evidence>
<proteinExistence type="predicted"/>
<keyword evidence="3" id="KW-1185">Reference proteome</keyword>
<reference evidence="2 3" key="2">
    <citation type="submission" date="2018-11" db="EMBL/GenBank/DDBJ databases">
        <authorList>
            <consortium name="Pathogen Informatics"/>
        </authorList>
    </citation>
    <scope>NUCLEOTIDE SEQUENCE [LARGE SCALE GENOMIC DNA]</scope>
</reference>
<evidence type="ECO:0000313" key="3">
    <source>
        <dbReference type="Proteomes" id="UP000050794"/>
    </source>
</evidence>
<dbReference type="WBParaSite" id="TCNE_0000706601-mRNA-1">
    <property type="protein sequence ID" value="TCNE_0000706601-mRNA-1"/>
    <property type="gene ID" value="TCNE_0000706601"/>
</dbReference>
<keyword evidence="1" id="KW-0853">WD repeat</keyword>
<name>A0A183UEZ6_TOXCA</name>
<protein>
    <submittedName>
        <fullName evidence="4">WD_REPEATS_REGION domain-containing protein</fullName>
    </submittedName>
</protein>